<evidence type="ECO:0000313" key="1">
    <source>
        <dbReference type="Proteomes" id="UP000790787"/>
    </source>
</evidence>
<keyword evidence="1" id="KW-1185">Reference proteome</keyword>
<organism evidence="1 2">
    <name type="scientific">Nicotiana tabacum</name>
    <name type="common">Common tobacco</name>
    <dbReference type="NCBI Taxonomy" id="4097"/>
    <lineage>
        <taxon>Eukaryota</taxon>
        <taxon>Viridiplantae</taxon>
        <taxon>Streptophyta</taxon>
        <taxon>Embryophyta</taxon>
        <taxon>Tracheophyta</taxon>
        <taxon>Spermatophyta</taxon>
        <taxon>Magnoliopsida</taxon>
        <taxon>eudicotyledons</taxon>
        <taxon>Gunneridae</taxon>
        <taxon>Pentapetalae</taxon>
        <taxon>asterids</taxon>
        <taxon>lamiids</taxon>
        <taxon>Solanales</taxon>
        <taxon>Solanaceae</taxon>
        <taxon>Nicotianoideae</taxon>
        <taxon>Nicotianeae</taxon>
        <taxon>Nicotiana</taxon>
    </lineage>
</organism>
<gene>
    <name evidence="2" type="primary">LOC142166855</name>
</gene>
<proteinExistence type="predicted"/>
<dbReference type="Proteomes" id="UP000790787">
    <property type="component" value="Chromosome 2"/>
</dbReference>
<evidence type="ECO:0000313" key="2">
    <source>
        <dbReference type="RefSeq" id="XP_075082492.1"/>
    </source>
</evidence>
<name>A0AC58SBZ0_TOBAC</name>
<reference evidence="2" key="2">
    <citation type="submission" date="2025-08" db="UniProtKB">
        <authorList>
            <consortium name="RefSeq"/>
        </authorList>
    </citation>
    <scope>IDENTIFICATION</scope>
    <source>
        <tissue evidence="2">Leaf</tissue>
    </source>
</reference>
<accession>A0AC58SBZ0</accession>
<dbReference type="RefSeq" id="XP_075082492.1">
    <property type="nucleotide sequence ID" value="XM_075226391.1"/>
</dbReference>
<sequence>MGVTIPGFVIGIRPYRDEIKNAGIAALISAIAFEKVLKSGEETYLTALVEVKSDVQIEVPDCVEDLLKEFKDVMPPELPRELPPRREIDHRIELIPGSLPLVRPPYHMSPMELTELRKQLFELLDTGLIQPSKASYGALVLF</sequence>
<reference evidence="1" key="1">
    <citation type="journal article" date="2014" name="Nat. Commun.">
        <title>The tobacco genome sequence and its comparison with those of tomato and potato.</title>
        <authorList>
            <person name="Sierro N."/>
            <person name="Battey J.N."/>
            <person name="Ouadi S."/>
            <person name="Bakaher N."/>
            <person name="Bovet L."/>
            <person name="Willig A."/>
            <person name="Goepfert S."/>
            <person name="Peitsch M.C."/>
            <person name="Ivanov N.V."/>
        </authorList>
    </citation>
    <scope>NUCLEOTIDE SEQUENCE [LARGE SCALE GENOMIC DNA]</scope>
</reference>
<protein>
    <submittedName>
        <fullName evidence="2">Uncharacterized protein LOC142166855</fullName>
    </submittedName>
</protein>